<dbReference type="AlphaFoldDB" id="A0A088E3V1"/>
<evidence type="ECO:0000313" key="6">
    <source>
        <dbReference type="EMBL" id="AKV80211.1"/>
    </source>
</evidence>
<dbReference type="RefSeq" id="WP_011921463.1">
    <property type="nucleotide sequence ID" value="NZ_AP019770.1"/>
</dbReference>
<dbReference type="EMBL" id="CP012172">
    <property type="protein sequence ID" value="AKV73477.1"/>
    <property type="molecule type" value="Genomic_DNA"/>
</dbReference>
<keyword evidence="1" id="KW-0812">Transmembrane</keyword>
<organism evidence="2 8">
    <name type="scientific">Metallosphaera sedula</name>
    <dbReference type="NCBI Taxonomy" id="43687"/>
    <lineage>
        <taxon>Archaea</taxon>
        <taxon>Thermoproteota</taxon>
        <taxon>Thermoprotei</taxon>
        <taxon>Sulfolobales</taxon>
        <taxon>Sulfolobaceae</taxon>
        <taxon>Metallosphaera</taxon>
    </lineage>
</organism>
<dbReference type="OrthoDB" id="34735at2157"/>
<evidence type="ECO:0000313" key="3">
    <source>
        <dbReference type="EMBL" id="AKV73477.1"/>
    </source>
</evidence>
<reference evidence="7 9" key="3">
    <citation type="submission" date="2015-07" db="EMBL/GenBank/DDBJ databases">
        <title>Physiological, transcriptional responses and genome re-sequencing of acid resistant extremely thermoacidophilic Metallosphaera sedula SARC-M1.</title>
        <authorList>
            <person name="Ai C."/>
            <person name="McCarthy S."/>
            <person name="Eckrich V."/>
            <person name="Rudrappa D."/>
            <person name="Qiu G."/>
            <person name="Blum P."/>
        </authorList>
    </citation>
    <scope>NUCLEOTIDE SEQUENCE [LARGE SCALE GENOMIC DNA]</scope>
    <source>
        <strain evidence="7 9">SARC-M1</strain>
    </source>
</reference>
<feature type="transmembrane region" description="Helical" evidence="1">
    <location>
        <begin position="30"/>
        <end position="50"/>
    </location>
</feature>
<evidence type="ECO:0000313" key="12">
    <source>
        <dbReference type="Proteomes" id="UP000062475"/>
    </source>
</evidence>
<evidence type="ECO:0000313" key="2">
    <source>
        <dbReference type="EMBL" id="AIM26482.1"/>
    </source>
</evidence>
<keyword evidence="1" id="KW-1133">Transmembrane helix</keyword>
<gene>
    <name evidence="2" type="ORF">HA72_0318</name>
    <name evidence="3" type="ORF">MsedA_0331</name>
    <name evidence="4" type="ORF">MsedB_0331</name>
    <name evidence="5" type="ORF">MsedC_0330</name>
    <name evidence="6" type="ORF">MsedD_0331</name>
    <name evidence="7" type="ORF">MsedE_0331</name>
</gene>
<accession>A0A088E3V1</accession>
<evidence type="ECO:0000313" key="4">
    <source>
        <dbReference type="EMBL" id="AKV75719.1"/>
    </source>
</evidence>
<evidence type="ECO:0000313" key="8">
    <source>
        <dbReference type="Proteomes" id="UP000029084"/>
    </source>
</evidence>
<dbReference type="Proteomes" id="UP000062398">
    <property type="component" value="Chromosome"/>
</dbReference>
<evidence type="ECO:0000313" key="9">
    <source>
        <dbReference type="Proteomes" id="UP000056255"/>
    </source>
</evidence>
<keyword evidence="1" id="KW-0472">Membrane</keyword>
<dbReference type="EMBL" id="CP012175">
    <property type="protein sequence ID" value="AKV80211.1"/>
    <property type="molecule type" value="Genomic_DNA"/>
</dbReference>
<evidence type="ECO:0000256" key="1">
    <source>
        <dbReference type="SAM" id="Phobius"/>
    </source>
</evidence>
<feature type="transmembrane region" description="Helical" evidence="1">
    <location>
        <begin position="124"/>
        <end position="149"/>
    </location>
</feature>
<dbReference type="PATRIC" id="fig|43687.5.peg.327"/>
<reference evidence="2 8" key="1">
    <citation type="journal article" date="2014" name="J. Bacteriol.">
        <title>Role of an Archaeal PitA Transporter in the Copper and Arsenic Resistance of Metallosphaera sedula, an Extreme Thermoacidophile.</title>
        <authorList>
            <person name="McCarthy S."/>
            <person name="Ai C."/>
            <person name="Wheaton G."/>
            <person name="Tevatia R."/>
            <person name="Eckrich V."/>
            <person name="Kelly R."/>
            <person name="Blum P."/>
        </authorList>
    </citation>
    <scope>NUCLEOTIDE SEQUENCE [LARGE SCALE GENOMIC DNA]</scope>
    <source>
        <strain evidence="2 8">CuR1</strain>
    </source>
</reference>
<evidence type="ECO:0000313" key="7">
    <source>
        <dbReference type="EMBL" id="AKV82457.1"/>
    </source>
</evidence>
<dbReference type="EMBL" id="CP012174">
    <property type="protein sequence ID" value="AKV77966.1"/>
    <property type="molecule type" value="Genomic_DNA"/>
</dbReference>
<dbReference type="Proteomes" id="UP000056255">
    <property type="component" value="Chromosome"/>
</dbReference>
<feature type="transmembrane region" description="Helical" evidence="1">
    <location>
        <begin position="5"/>
        <end position="24"/>
    </location>
</feature>
<dbReference type="Proteomes" id="UP000068832">
    <property type="component" value="Chromosome"/>
</dbReference>
<feature type="transmembrane region" description="Helical" evidence="1">
    <location>
        <begin position="161"/>
        <end position="188"/>
    </location>
</feature>
<evidence type="ECO:0000313" key="13">
    <source>
        <dbReference type="Proteomes" id="UP000068832"/>
    </source>
</evidence>
<evidence type="ECO:0000313" key="5">
    <source>
        <dbReference type="EMBL" id="AKV77966.1"/>
    </source>
</evidence>
<dbReference type="Proteomes" id="UP000029084">
    <property type="component" value="Chromosome"/>
</dbReference>
<dbReference type="Proteomes" id="UP000061362">
    <property type="component" value="Chromosome"/>
</dbReference>
<dbReference type="OMA" id="CCISIAT"/>
<dbReference type="EMBL" id="CP008822">
    <property type="protein sequence ID" value="AIM26482.1"/>
    <property type="molecule type" value="Genomic_DNA"/>
</dbReference>
<proteinExistence type="predicted"/>
<name>A0A088E3V1_9CREN</name>
<sequence length="245" mass="26913">MKIELFYFLLSLLGLAFFLISPIFPSQFPFQLGGGLVFWLGIGYLLLRFPLRGVVSCLRDRVTWGVFLSYLTVHYVAYSLLLDRILGISPPSVFSVTYAPMGSLNLENVVGLFFTPSLSLGGSWFYLDLSFFSLVMGLVIGLLVVGNLIELRRMTGLRRNLSLVGLPLLGIVSGSTCCISIATIVAYYAPVLALGTFSPFLDSVYVGLPMITALFLWINYGTTRRVGGALREARPDSVRGRGKTI</sequence>
<dbReference type="EMBL" id="CP012176">
    <property type="protein sequence ID" value="AKV82457.1"/>
    <property type="molecule type" value="Genomic_DNA"/>
</dbReference>
<protein>
    <submittedName>
        <fullName evidence="2">Uncharacterized protein</fullName>
    </submittedName>
</protein>
<feature type="transmembrane region" description="Helical" evidence="1">
    <location>
        <begin position="62"/>
        <end position="81"/>
    </location>
</feature>
<feature type="transmembrane region" description="Helical" evidence="1">
    <location>
        <begin position="200"/>
        <end position="218"/>
    </location>
</feature>
<dbReference type="EMBL" id="CP012173">
    <property type="protein sequence ID" value="AKV75719.1"/>
    <property type="molecule type" value="Genomic_DNA"/>
</dbReference>
<dbReference type="GeneID" id="91754765"/>
<evidence type="ECO:0000313" key="11">
    <source>
        <dbReference type="Proteomes" id="UP000062398"/>
    </source>
</evidence>
<evidence type="ECO:0000313" key="10">
    <source>
        <dbReference type="Proteomes" id="UP000061362"/>
    </source>
</evidence>
<reference evidence="10 11" key="2">
    <citation type="journal article" date="2015" name="Genome Announc.">
        <title>Complete Genome Sequences of Evolved Arsenate-Resistant Metallosphaera sedula Strains.</title>
        <authorList>
            <person name="Ai C."/>
            <person name="McCarthy S."/>
            <person name="Schackwitz W."/>
            <person name="Martin J."/>
            <person name="Lipzen A."/>
            <person name="Blum P."/>
        </authorList>
    </citation>
    <scope>NUCLEOTIDE SEQUENCE [LARGE SCALE GENOMIC DNA]</scope>
    <source>
        <strain evidence="5 11">ARS120-1</strain>
        <strain evidence="6 10">ARS120-2</strain>
        <strain evidence="3 13">ARS50-1</strain>
        <strain evidence="4 12">ARS50-2</strain>
    </source>
</reference>
<dbReference type="Proteomes" id="UP000062475">
    <property type="component" value="Chromosome"/>
</dbReference>